<gene>
    <name evidence="2" type="ORF">ACFSFX_05225</name>
</gene>
<evidence type="ECO:0000313" key="3">
    <source>
        <dbReference type="Proteomes" id="UP001597307"/>
    </source>
</evidence>
<comment type="caution">
    <text evidence="2">The sequence shown here is derived from an EMBL/GenBank/DDBJ whole genome shotgun (WGS) entry which is preliminary data.</text>
</comment>
<dbReference type="InterPro" id="IPR052907">
    <property type="entry name" value="Beta-lactamase/esterase"/>
</dbReference>
<keyword evidence="2" id="KW-0378">Hydrolase</keyword>
<name>A0ABW4Q649_9MICC</name>
<evidence type="ECO:0000313" key="2">
    <source>
        <dbReference type="EMBL" id="MFD1845994.1"/>
    </source>
</evidence>
<dbReference type="Proteomes" id="UP001597307">
    <property type="component" value="Unassembled WGS sequence"/>
</dbReference>
<dbReference type="SUPFAM" id="SSF56601">
    <property type="entry name" value="beta-lactamase/transpeptidase-like"/>
    <property type="match status" value="1"/>
</dbReference>
<feature type="domain" description="Beta-lactamase-related" evidence="1">
    <location>
        <begin position="22"/>
        <end position="382"/>
    </location>
</feature>
<proteinExistence type="predicted"/>
<dbReference type="RefSeq" id="WP_343880367.1">
    <property type="nucleotide sequence ID" value="NZ_BAAAIJ010000047.1"/>
</dbReference>
<reference evidence="3" key="1">
    <citation type="journal article" date="2019" name="Int. J. Syst. Evol. Microbiol.">
        <title>The Global Catalogue of Microorganisms (GCM) 10K type strain sequencing project: providing services to taxonomists for standard genome sequencing and annotation.</title>
        <authorList>
            <consortium name="The Broad Institute Genomics Platform"/>
            <consortium name="The Broad Institute Genome Sequencing Center for Infectious Disease"/>
            <person name="Wu L."/>
            <person name="Ma J."/>
        </authorList>
    </citation>
    <scope>NUCLEOTIDE SEQUENCE [LARGE SCALE GENOMIC DNA]</scope>
    <source>
        <strain evidence="3">JCM 11496</strain>
    </source>
</reference>
<dbReference type="Pfam" id="PF00144">
    <property type="entry name" value="Beta-lactamase"/>
    <property type="match status" value="1"/>
</dbReference>
<dbReference type="InterPro" id="IPR012338">
    <property type="entry name" value="Beta-lactam/transpept-like"/>
</dbReference>
<sequence length="406" mass="42851">MSDANGIHGSADERFASVRDAFAAAFAGRPRMGAALAVHHQGELVVDLWGGVADARDSTPWTRDTSTVVFSCTKGIMSILIARLVEAGRLDYETPITDVWPEFSAHGKGGITVGDALAHRAGVSAPRRSVSLEEALDWDIMTGLLAGQEPLWEPGSGYAYHALTHGWITGEIIRRVTGKMPGEYLAETLAGPLGAELRVGVPVDEQSNIAHLEAGESLRELVQMQIAAADPGVMDWPNHAMTLGEAFPQELVSPSSGFNRSDVRAGSFPGAGGIATARGLSAAWSSVIHDTATTRRLDPTVLKRATEAGSEGSPVFPAPAPWPRWGAGFQLDSEARHYVSADGFGHDGAGGQVSFAEPDLGLSIAFVTNWMEAGDDQRATRIVDELRNADLRIGTSGLGLSHPSSG</sequence>
<keyword evidence="3" id="KW-1185">Reference proteome</keyword>
<dbReference type="PANTHER" id="PTHR43319:SF3">
    <property type="entry name" value="BETA-LACTAMASE-RELATED DOMAIN-CONTAINING PROTEIN"/>
    <property type="match status" value="1"/>
</dbReference>
<organism evidence="2 3">
    <name type="scientific">Arthrobacter flavus</name>
    <dbReference type="NCBI Taxonomy" id="95172"/>
    <lineage>
        <taxon>Bacteria</taxon>
        <taxon>Bacillati</taxon>
        <taxon>Actinomycetota</taxon>
        <taxon>Actinomycetes</taxon>
        <taxon>Micrococcales</taxon>
        <taxon>Micrococcaceae</taxon>
        <taxon>Arthrobacter</taxon>
    </lineage>
</organism>
<dbReference type="InterPro" id="IPR001466">
    <property type="entry name" value="Beta-lactam-related"/>
</dbReference>
<dbReference type="Gene3D" id="3.40.710.10">
    <property type="entry name" value="DD-peptidase/beta-lactamase superfamily"/>
    <property type="match status" value="1"/>
</dbReference>
<evidence type="ECO:0000259" key="1">
    <source>
        <dbReference type="Pfam" id="PF00144"/>
    </source>
</evidence>
<accession>A0ABW4Q649</accession>
<protein>
    <submittedName>
        <fullName evidence="2">Serine hydrolase domain-containing protein</fullName>
        <ecNumber evidence="2">3.-.-.-</ecNumber>
    </submittedName>
</protein>
<dbReference type="EC" id="3.-.-.-" evidence="2"/>
<dbReference type="EMBL" id="JBHUGA010000011">
    <property type="protein sequence ID" value="MFD1845994.1"/>
    <property type="molecule type" value="Genomic_DNA"/>
</dbReference>
<dbReference type="GO" id="GO:0016787">
    <property type="term" value="F:hydrolase activity"/>
    <property type="evidence" value="ECO:0007669"/>
    <property type="project" value="UniProtKB-KW"/>
</dbReference>
<dbReference type="PANTHER" id="PTHR43319">
    <property type="entry name" value="BETA-LACTAMASE-RELATED"/>
    <property type="match status" value="1"/>
</dbReference>